<feature type="region of interest" description="Disordered" evidence="1">
    <location>
        <begin position="26"/>
        <end position="65"/>
    </location>
</feature>
<dbReference type="Proteomes" id="UP000655443">
    <property type="component" value="Unassembled WGS sequence"/>
</dbReference>
<evidence type="ECO:0000256" key="1">
    <source>
        <dbReference type="SAM" id="MobiDB-lite"/>
    </source>
</evidence>
<name>A0A918YJB2_9ACTN</name>
<protein>
    <submittedName>
        <fullName evidence="2">Uncharacterized protein</fullName>
    </submittedName>
</protein>
<evidence type="ECO:0000313" key="3">
    <source>
        <dbReference type="Proteomes" id="UP000655443"/>
    </source>
</evidence>
<comment type="caution">
    <text evidence="2">The sequence shown here is derived from an EMBL/GenBank/DDBJ whole genome shotgun (WGS) entry which is preliminary data.</text>
</comment>
<feature type="compositionally biased region" description="Low complexity" evidence="1">
    <location>
        <begin position="29"/>
        <end position="43"/>
    </location>
</feature>
<reference evidence="2" key="2">
    <citation type="submission" date="2020-09" db="EMBL/GenBank/DDBJ databases">
        <authorList>
            <person name="Sun Q."/>
            <person name="Ohkuma M."/>
        </authorList>
    </citation>
    <scope>NUCLEOTIDE SEQUENCE</scope>
    <source>
        <strain evidence="2">JCM 4714</strain>
    </source>
</reference>
<sequence>MARAARTLRVGFMATAADERTQLITADFSPSTTGTPAPAAPVSDDLPADTPGRPPARMPASRRAFSARIPIRRGGFFHARGRAPALAGPS</sequence>
<evidence type="ECO:0000313" key="2">
    <source>
        <dbReference type="EMBL" id="GHE06153.1"/>
    </source>
</evidence>
<dbReference type="AlphaFoldDB" id="A0A918YJB2"/>
<dbReference type="EMBL" id="BMVG01000010">
    <property type="protein sequence ID" value="GHE06153.1"/>
    <property type="molecule type" value="Genomic_DNA"/>
</dbReference>
<reference evidence="2" key="1">
    <citation type="journal article" date="2014" name="Int. J. Syst. Evol. Microbiol.">
        <title>Complete genome sequence of Corynebacterium casei LMG S-19264T (=DSM 44701T), isolated from a smear-ripened cheese.</title>
        <authorList>
            <consortium name="US DOE Joint Genome Institute (JGI-PGF)"/>
            <person name="Walter F."/>
            <person name="Albersmeier A."/>
            <person name="Kalinowski J."/>
            <person name="Ruckert C."/>
        </authorList>
    </citation>
    <scope>NUCLEOTIDE SEQUENCE</scope>
    <source>
        <strain evidence="2">JCM 4714</strain>
    </source>
</reference>
<accession>A0A918YJB2</accession>
<organism evidence="2 3">
    <name type="scientific">Streptomyces alanosinicus</name>
    <dbReference type="NCBI Taxonomy" id="68171"/>
    <lineage>
        <taxon>Bacteria</taxon>
        <taxon>Bacillati</taxon>
        <taxon>Actinomycetota</taxon>
        <taxon>Actinomycetes</taxon>
        <taxon>Kitasatosporales</taxon>
        <taxon>Streptomycetaceae</taxon>
        <taxon>Streptomyces</taxon>
    </lineage>
</organism>
<proteinExistence type="predicted"/>
<gene>
    <name evidence="2" type="ORF">GCM10010339_45070</name>
</gene>
<keyword evidence="3" id="KW-1185">Reference proteome</keyword>